<dbReference type="InterPro" id="IPR038750">
    <property type="entry name" value="YczE/YyaS-like"/>
</dbReference>
<dbReference type="PANTHER" id="PTHR40078">
    <property type="entry name" value="INTEGRAL MEMBRANE PROTEIN-RELATED"/>
    <property type="match status" value="1"/>
</dbReference>
<dbReference type="AlphaFoldDB" id="A0A7G9WB44"/>
<feature type="transmembrane region" description="Helical" evidence="1">
    <location>
        <begin position="103"/>
        <end position="121"/>
    </location>
</feature>
<feature type="transmembrane region" description="Helical" evidence="1">
    <location>
        <begin position="141"/>
        <end position="163"/>
    </location>
</feature>
<keyword evidence="1" id="KW-0812">Transmembrane</keyword>
<evidence type="ECO:0000256" key="1">
    <source>
        <dbReference type="SAM" id="Phobius"/>
    </source>
</evidence>
<dbReference type="KEGG" id="acae:HYG86_14570"/>
<dbReference type="EMBL" id="CP058559">
    <property type="protein sequence ID" value="QNO15906.1"/>
    <property type="molecule type" value="Genomic_DNA"/>
</dbReference>
<name>A0A7G9WB44_ALKCA</name>
<dbReference type="RefSeq" id="WP_213166307.1">
    <property type="nucleotide sequence ID" value="NZ_CP058559.1"/>
</dbReference>
<keyword evidence="1" id="KW-1133">Transmembrane helix</keyword>
<reference evidence="2 3" key="1">
    <citation type="submission" date="2020-07" db="EMBL/GenBank/DDBJ databases">
        <title>Alkalicella. sp. LB2 genome.</title>
        <authorList>
            <person name="Postec A."/>
            <person name="Quemeneur M."/>
        </authorList>
    </citation>
    <scope>NUCLEOTIDE SEQUENCE [LARGE SCALE GENOMIC DNA]</scope>
    <source>
        <strain evidence="2 3">LB2</strain>
    </source>
</reference>
<protein>
    <submittedName>
        <fullName evidence="2">Membrane protein</fullName>
    </submittedName>
</protein>
<organism evidence="2 3">
    <name type="scientific">Alkalicella caledoniensis</name>
    <dbReference type="NCBI Taxonomy" id="2731377"/>
    <lineage>
        <taxon>Bacteria</taxon>
        <taxon>Bacillati</taxon>
        <taxon>Bacillota</taxon>
        <taxon>Clostridia</taxon>
        <taxon>Eubacteriales</taxon>
        <taxon>Proteinivoracaceae</taxon>
        <taxon>Alkalicella</taxon>
    </lineage>
</organism>
<keyword evidence="3" id="KW-1185">Reference proteome</keyword>
<proteinExistence type="predicted"/>
<gene>
    <name evidence="2" type="ORF">HYG86_14570</name>
</gene>
<dbReference type="PANTHER" id="PTHR40078:SF1">
    <property type="entry name" value="INTEGRAL MEMBRANE PROTEIN"/>
    <property type="match status" value="1"/>
</dbReference>
<feature type="transmembrane region" description="Helical" evidence="1">
    <location>
        <begin position="71"/>
        <end position="91"/>
    </location>
</feature>
<dbReference type="Pfam" id="PF19700">
    <property type="entry name" value="DUF6198"/>
    <property type="match status" value="1"/>
</dbReference>
<sequence length="203" mass="22231">MKRFLFYFIGLFISAVGITGVIVAELGTGAWDSVFVGLTNKVGLSPGSWNIITGGLLMLFNASLAKKKPEFLSFLTVFILGVFIDINLFLYSFIDIVTLPEKMLLFAISFVCMALGVGSYLQAKFPPTPIDSLMMVVHKRFNISMAFSRLICEITALTTGLFLAGPVSYGTVVIVLAIGPCIQYAYRKMDVLYNRPKKKAAVA</sequence>
<feature type="transmembrane region" description="Helical" evidence="1">
    <location>
        <begin position="169"/>
        <end position="186"/>
    </location>
</feature>
<accession>A0A7G9WB44</accession>
<keyword evidence="1" id="KW-0472">Membrane</keyword>
<evidence type="ECO:0000313" key="3">
    <source>
        <dbReference type="Proteomes" id="UP000516160"/>
    </source>
</evidence>
<feature type="transmembrane region" description="Helical" evidence="1">
    <location>
        <begin position="47"/>
        <end position="64"/>
    </location>
</feature>
<evidence type="ECO:0000313" key="2">
    <source>
        <dbReference type="EMBL" id="QNO15906.1"/>
    </source>
</evidence>
<dbReference type="Proteomes" id="UP000516160">
    <property type="component" value="Chromosome"/>
</dbReference>